<gene>
    <name evidence="7" type="ORF">M6B38_391300</name>
</gene>
<dbReference type="SUPFAM" id="SSF57850">
    <property type="entry name" value="RING/U-box"/>
    <property type="match status" value="1"/>
</dbReference>
<proteinExistence type="predicted"/>
<dbReference type="InterPro" id="IPR011016">
    <property type="entry name" value="Znf_RING-CH"/>
</dbReference>
<feature type="compositionally biased region" description="Polar residues" evidence="5">
    <location>
        <begin position="467"/>
        <end position="491"/>
    </location>
</feature>
<comment type="caution">
    <text evidence="7">The sequence shown here is derived from an EMBL/GenBank/DDBJ whole genome shotgun (WGS) entry which is preliminary data.</text>
</comment>
<dbReference type="GO" id="GO:0008270">
    <property type="term" value="F:zinc ion binding"/>
    <property type="evidence" value="ECO:0007669"/>
    <property type="project" value="UniProtKB-KW"/>
</dbReference>
<evidence type="ECO:0000256" key="5">
    <source>
        <dbReference type="SAM" id="MobiDB-lite"/>
    </source>
</evidence>
<reference evidence="7" key="2">
    <citation type="submission" date="2023-04" db="EMBL/GenBank/DDBJ databases">
        <authorList>
            <person name="Bruccoleri R.E."/>
            <person name="Oakeley E.J."/>
            <person name="Faust A.-M."/>
            <person name="Dessus-Babus S."/>
            <person name="Altorfer M."/>
            <person name="Burckhardt D."/>
            <person name="Oertli M."/>
            <person name="Naumann U."/>
            <person name="Petersen F."/>
            <person name="Wong J."/>
        </authorList>
    </citation>
    <scope>NUCLEOTIDE SEQUENCE</scope>
    <source>
        <strain evidence="7">GSM-AAB239-AS_SAM_17_03QT</strain>
        <tissue evidence="7">Leaf</tissue>
    </source>
</reference>
<sequence>MDEFDSNKLYEVPDPPDRLKMKRPIDQSSKPSRETVDTGEGTNWYLSHGDLRHPNKIYLRRRRDTSHHDARSAAPHSPKDLFRQADLARSMLEPDESKSELGPTVVSNISGESAKMGELGEKSLYPVSHPTRCRDSRRRVANREHKESSIGSSRTSRLLLRRPMSGCGIALTPKSVLIEENASKLDEDNLELMSRDKGKGVDLCNDSQPRNGCTSSSRIPENNNPSEAGCQHPTNPVGLATCFQSSKNSSQDNGNGMNLCRNIEPNRIPARSLRSTGRRRLVRNGFISPINIEQGRRIGKAKHDHAENNAHEIHIISPDSDDRRAQKMKEKVTVDDTVVSDDQHVGDNSRLGRAVSLFGKEVSANADEESGTDSSEDEGWRTSRYFRKPSVFPFSSDTARASENGDAASPPFHRSARGHRSSPTAVRDDHDDTSLQHQPNIILVSNSQTRNMRGKRKFSLTRRRTGECSTSTSGDPGTYNLQSSGQASNLRSGRGRRPQHDGIGLGPVIDVDDLQSPEVVYNSPSQHNTRDSNHSEDRARQLESDELLARQLQEELYNETPRTGGMQEIDATIGWSLLQEEEDYRASRRRDESHRGNTSSSSPRTGFHQSFTRVPNRARRSMSNRMARLRRELNRPVVTGDMGLEMRLDFLEGLELAFGDRNDTPSNSLIHRIQRDFNENDYEMLLALDENNDNAGASESRINNLPQSVIQIDSPEETCAVCLEAPALGDTIRHLPCLHKFHKECIDTWLRRRASCPICKSDIT</sequence>
<evidence type="ECO:0000313" key="7">
    <source>
        <dbReference type="EMBL" id="KAJ6821487.1"/>
    </source>
</evidence>
<dbReference type="Pfam" id="PF13639">
    <property type="entry name" value="zf-RING_2"/>
    <property type="match status" value="1"/>
</dbReference>
<dbReference type="PROSITE" id="PS50089">
    <property type="entry name" value="ZF_RING_2"/>
    <property type="match status" value="1"/>
</dbReference>
<evidence type="ECO:0000256" key="3">
    <source>
        <dbReference type="ARBA" id="ARBA00022833"/>
    </source>
</evidence>
<dbReference type="SMART" id="SM00744">
    <property type="entry name" value="RINGv"/>
    <property type="match status" value="1"/>
</dbReference>
<dbReference type="Proteomes" id="UP001140949">
    <property type="component" value="Unassembled WGS sequence"/>
</dbReference>
<evidence type="ECO:0000256" key="2">
    <source>
        <dbReference type="ARBA" id="ARBA00022771"/>
    </source>
</evidence>
<reference evidence="7" key="1">
    <citation type="journal article" date="2023" name="GigaByte">
        <title>Genome assembly of the bearded iris, Iris pallida Lam.</title>
        <authorList>
            <person name="Bruccoleri R.E."/>
            <person name="Oakeley E.J."/>
            <person name="Faust A.M.E."/>
            <person name="Altorfer M."/>
            <person name="Dessus-Babus S."/>
            <person name="Burckhardt D."/>
            <person name="Oertli M."/>
            <person name="Naumann U."/>
            <person name="Petersen F."/>
            <person name="Wong J."/>
        </authorList>
    </citation>
    <scope>NUCLEOTIDE SEQUENCE</scope>
    <source>
        <strain evidence="7">GSM-AAB239-AS_SAM_17_03QT</strain>
    </source>
</reference>
<feature type="compositionally biased region" description="Basic and acidic residues" evidence="5">
    <location>
        <begin position="528"/>
        <end position="542"/>
    </location>
</feature>
<evidence type="ECO:0000256" key="4">
    <source>
        <dbReference type="PROSITE-ProRule" id="PRU00175"/>
    </source>
</evidence>
<feature type="compositionally biased region" description="Basic and acidic residues" evidence="5">
    <location>
        <begin position="584"/>
        <end position="595"/>
    </location>
</feature>
<feature type="region of interest" description="Disordered" evidence="5">
    <location>
        <begin position="200"/>
        <end position="232"/>
    </location>
</feature>
<keyword evidence="2 4" id="KW-0863">Zinc-finger</keyword>
<evidence type="ECO:0000313" key="8">
    <source>
        <dbReference type="Proteomes" id="UP001140949"/>
    </source>
</evidence>
<feature type="compositionally biased region" description="Acidic residues" evidence="5">
    <location>
        <begin position="366"/>
        <end position="377"/>
    </location>
</feature>
<feature type="compositionally biased region" description="Basic and acidic residues" evidence="5">
    <location>
        <begin position="66"/>
        <end position="82"/>
    </location>
</feature>
<feature type="compositionally biased region" description="Polar residues" evidence="5">
    <location>
        <begin position="205"/>
        <end position="226"/>
    </location>
</feature>
<dbReference type="InterPro" id="IPR013083">
    <property type="entry name" value="Znf_RING/FYVE/PHD"/>
</dbReference>
<feature type="domain" description="RING-type" evidence="6">
    <location>
        <begin position="719"/>
        <end position="760"/>
    </location>
</feature>
<evidence type="ECO:0000256" key="1">
    <source>
        <dbReference type="ARBA" id="ARBA00022723"/>
    </source>
</evidence>
<accession>A0AAX6FYT7</accession>
<dbReference type="InterPro" id="IPR001841">
    <property type="entry name" value="Znf_RING"/>
</dbReference>
<keyword evidence="8" id="KW-1185">Reference proteome</keyword>
<dbReference type="GO" id="GO:0005634">
    <property type="term" value="C:nucleus"/>
    <property type="evidence" value="ECO:0007669"/>
    <property type="project" value="TreeGrafter"/>
</dbReference>
<dbReference type="PANTHER" id="PTHR45931">
    <property type="entry name" value="SI:CH211-59O9.10"/>
    <property type="match status" value="1"/>
</dbReference>
<keyword evidence="3" id="KW-0862">Zinc</keyword>
<dbReference type="Gene3D" id="3.30.40.10">
    <property type="entry name" value="Zinc/RING finger domain, C3HC4 (zinc finger)"/>
    <property type="match status" value="1"/>
</dbReference>
<feature type="compositionally biased region" description="Polar residues" evidence="5">
    <location>
        <begin position="596"/>
        <end position="613"/>
    </location>
</feature>
<dbReference type="PANTHER" id="PTHR45931:SF25">
    <property type="entry name" value="E3 UBIQUITIN-PROTEIN LIGASE RLIM-LIKE ISOFORM X1"/>
    <property type="match status" value="1"/>
</dbReference>
<feature type="region of interest" description="Disordered" evidence="5">
    <location>
        <begin position="362"/>
        <end position="381"/>
    </location>
</feature>
<feature type="compositionally biased region" description="Polar residues" evidence="5">
    <location>
        <begin position="435"/>
        <end position="451"/>
    </location>
</feature>
<feature type="region of interest" description="Disordered" evidence="5">
    <location>
        <begin position="1"/>
        <end position="49"/>
    </location>
</feature>
<organism evidence="7 8">
    <name type="scientific">Iris pallida</name>
    <name type="common">Sweet iris</name>
    <dbReference type="NCBI Taxonomy" id="29817"/>
    <lineage>
        <taxon>Eukaryota</taxon>
        <taxon>Viridiplantae</taxon>
        <taxon>Streptophyta</taxon>
        <taxon>Embryophyta</taxon>
        <taxon>Tracheophyta</taxon>
        <taxon>Spermatophyta</taxon>
        <taxon>Magnoliopsida</taxon>
        <taxon>Liliopsida</taxon>
        <taxon>Asparagales</taxon>
        <taxon>Iridaceae</taxon>
        <taxon>Iridoideae</taxon>
        <taxon>Irideae</taxon>
        <taxon>Iris</taxon>
    </lineage>
</organism>
<feature type="region of interest" description="Disordered" evidence="5">
    <location>
        <begin position="62"/>
        <end position="82"/>
    </location>
</feature>
<dbReference type="GO" id="GO:0061630">
    <property type="term" value="F:ubiquitin protein ligase activity"/>
    <property type="evidence" value="ECO:0007669"/>
    <property type="project" value="TreeGrafter"/>
</dbReference>
<feature type="region of interest" description="Disordered" evidence="5">
    <location>
        <begin position="584"/>
        <end position="621"/>
    </location>
</feature>
<feature type="region of interest" description="Disordered" evidence="5">
    <location>
        <begin position="392"/>
        <end position="542"/>
    </location>
</feature>
<dbReference type="InterPro" id="IPR051834">
    <property type="entry name" value="RING_finger_E3_ligase"/>
</dbReference>
<evidence type="ECO:0000259" key="6">
    <source>
        <dbReference type="PROSITE" id="PS50089"/>
    </source>
</evidence>
<feature type="compositionally biased region" description="Basic residues" evidence="5">
    <location>
        <begin position="452"/>
        <end position="463"/>
    </location>
</feature>
<keyword evidence="1" id="KW-0479">Metal-binding</keyword>
<feature type="compositionally biased region" description="Basic and acidic residues" evidence="5">
    <location>
        <begin position="15"/>
        <end position="36"/>
    </location>
</feature>
<dbReference type="AlphaFoldDB" id="A0AAX6FYT7"/>
<dbReference type="EMBL" id="JANAVB010024997">
    <property type="protein sequence ID" value="KAJ6821487.1"/>
    <property type="molecule type" value="Genomic_DNA"/>
</dbReference>
<feature type="region of interest" description="Disordered" evidence="5">
    <location>
        <begin position="112"/>
        <end position="155"/>
    </location>
</feature>
<dbReference type="GO" id="GO:0006511">
    <property type="term" value="P:ubiquitin-dependent protein catabolic process"/>
    <property type="evidence" value="ECO:0007669"/>
    <property type="project" value="TreeGrafter"/>
</dbReference>
<name>A0AAX6FYT7_IRIPA</name>
<dbReference type="CDD" id="cd16454">
    <property type="entry name" value="RING-H2_PA-TM-RING"/>
    <property type="match status" value="1"/>
</dbReference>
<dbReference type="FunFam" id="3.30.40.10:FF:000594">
    <property type="entry name" value="RING/U-box superfamily protein"/>
    <property type="match status" value="1"/>
</dbReference>
<protein>
    <recommendedName>
        <fullName evidence="6">RING-type domain-containing protein</fullName>
    </recommendedName>
</protein>
<dbReference type="SMART" id="SM00184">
    <property type="entry name" value="RING"/>
    <property type="match status" value="1"/>
</dbReference>